<organism evidence="2 3">
    <name type="scientific">Brevibacterium picturae</name>
    <dbReference type="NCBI Taxonomy" id="260553"/>
    <lineage>
        <taxon>Bacteria</taxon>
        <taxon>Bacillati</taxon>
        <taxon>Actinomycetota</taxon>
        <taxon>Actinomycetes</taxon>
        <taxon>Micrococcales</taxon>
        <taxon>Brevibacteriaceae</taxon>
        <taxon>Brevibacterium</taxon>
    </lineage>
</organism>
<dbReference type="Pfam" id="PF12833">
    <property type="entry name" value="HTH_18"/>
    <property type="match status" value="1"/>
</dbReference>
<gene>
    <name evidence="2" type="ORF">GCM10009691_38700</name>
</gene>
<dbReference type="SMART" id="SM00342">
    <property type="entry name" value="HTH_ARAC"/>
    <property type="match status" value="1"/>
</dbReference>
<name>A0ABP4NIR6_9MICO</name>
<protein>
    <recommendedName>
        <fullName evidence="1">HTH araC/xylS-type domain-containing protein</fullName>
    </recommendedName>
</protein>
<sequence length="342" mass="37146">MILRVTSSAYDERGPVGSGVYGSIAIVYVMRIGLIAIDGCFGSAIASIIDIVRVADGARGDVDPRIDPIELAILGPKRRVTTTASMTLSVDHPLSESAEFDVVVVPALGTLTAAATNDALQSRDARSVIASLGRLDEATTRIAAACTGVFAVAETGRMHHRRATTSWFLGPEFLKRYPSVALDLDTMVVVDGNLVTAGAAFAHIDLALSLVRSISPDLAQHVAKLLIIDERPSQAAFVAYENLRHEDSIVVEFERFVRARLDEPFNVAFVAQSLGTSRRTLERRVRAALNLTPLGFVQRLRTERARHLSATTDLTSAEIALRVGYANAETLRSLLRRERRRS</sequence>
<accession>A0ABP4NIR6</accession>
<dbReference type="Proteomes" id="UP001501791">
    <property type="component" value="Unassembled WGS sequence"/>
</dbReference>
<dbReference type="InterPro" id="IPR018060">
    <property type="entry name" value="HTH_AraC"/>
</dbReference>
<dbReference type="CDD" id="cd03138">
    <property type="entry name" value="GATase1_AraC_2"/>
    <property type="match status" value="1"/>
</dbReference>
<comment type="caution">
    <text evidence="2">The sequence shown here is derived from an EMBL/GenBank/DDBJ whole genome shotgun (WGS) entry which is preliminary data.</text>
</comment>
<dbReference type="SUPFAM" id="SSF52317">
    <property type="entry name" value="Class I glutamine amidotransferase-like"/>
    <property type="match status" value="1"/>
</dbReference>
<dbReference type="Pfam" id="PF01965">
    <property type="entry name" value="DJ-1_PfpI"/>
    <property type="match status" value="1"/>
</dbReference>
<dbReference type="InterPro" id="IPR002818">
    <property type="entry name" value="DJ-1/PfpI"/>
</dbReference>
<dbReference type="Gene3D" id="3.40.50.880">
    <property type="match status" value="1"/>
</dbReference>
<proteinExistence type="predicted"/>
<evidence type="ECO:0000313" key="3">
    <source>
        <dbReference type="Proteomes" id="UP001501791"/>
    </source>
</evidence>
<evidence type="ECO:0000313" key="2">
    <source>
        <dbReference type="EMBL" id="GAA1561122.1"/>
    </source>
</evidence>
<dbReference type="PANTHER" id="PTHR43130:SF3">
    <property type="entry name" value="HTH-TYPE TRANSCRIPTIONAL REGULATOR RV1931C"/>
    <property type="match status" value="1"/>
</dbReference>
<feature type="domain" description="HTH araC/xylS-type" evidence="1">
    <location>
        <begin position="251"/>
        <end position="342"/>
    </location>
</feature>
<dbReference type="Gene3D" id="1.10.10.60">
    <property type="entry name" value="Homeodomain-like"/>
    <property type="match status" value="1"/>
</dbReference>
<reference evidence="3" key="1">
    <citation type="journal article" date="2019" name="Int. J. Syst. Evol. Microbiol.">
        <title>The Global Catalogue of Microorganisms (GCM) 10K type strain sequencing project: providing services to taxonomists for standard genome sequencing and annotation.</title>
        <authorList>
            <consortium name="The Broad Institute Genomics Platform"/>
            <consortium name="The Broad Institute Genome Sequencing Center for Infectious Disease"/>
            <person name="Wu L."/>
            <person name="Ma J."/>
        </authorList>
    </citation>
    <scope>NUCLEOTIDE SEQUENCE [LARGE SCALE GENOMIC DNA]</scope>
    <source>
        <strain evidence="3">JCM 13319</strain>
    </source>
</reference>
<keyword evidence="3" id="KW-1185">Reference proteome</keyword>
<dbReference type="InterPro" id="IPR052158">
    <property type="entry name" value="INH-QAR"/>
</dbReference>
<dbReference type="EMBL" id="BAAALY010000019">
    <property type="protein sequence ID" value="GAA1561122.1"/>
    <property type="molecule type" value="Genomic_DNA"/>
</dbReference>
<dbReference type="PROSITE" id="PS01124">
    <property type="entry name" value="HTH_ARAC_FAMILY_2"/>
    <property type="match status" value="1"/>
</dbReference>
<evidence type="ECO:0000259" key="1">
    <source>
        <dbReference type="PROSITE" id="PS01124"/>
    </source>
</evidence>
<dbReference type="InterPro" id="IPR029062">
    <property type="entry name" value="Class_I_gatase-like"/>
</dbReference>
<dbReference type="PANTHER" id="PTHR43130">
    <property type="entry name" value="ARAC-FAMILY TRANSCRIPTIONAL REGULATOR"/>
    <property type="match status" value="1"/>
</dbReference>